<evidence type="ECO:0000313" key="1">
    <source>
        <dbReference type="EMBL" id="KAF2476149.1"/>
    </source>
</evidence>
<protein>
    <submittedName>
        <fullName evidence="1">Uncharacterized protein</fullName>
    </submittedName>
</protein>
<dbReference type="Proteomes" id="UP000799755">
    <property type="component" value="Unassembled WGS sequence"/>
</dbReference>
<proteinExistence type="predicted"/>
<name>A0ACB6RA01_9PLEO</name>
<reference evidence="1" key="1">
    <citation type="journal article" date="2020" name="Stud. Mycol.">
        <title>101 Dothideomycetes genomes: a test case for predicting lifestyles and emergence of pathogens.</title>
        <authorList>
            <person name="Haridas S."/>
            <person name="Albert R."/>
            <person name="Binder M."/>
            <person name="Bloem J."/>
            <person name="Labutti K."/>
            <person name="Salamov A."/>
            <person name="Andreopoulos B."/>
            <person name="Baker S."/>
            <person name="Barry K."/>
            <person name="Bills G."/>
            <person name="Bluhm B."/>
            <person name="Cannon C."/>
            <person name="Castanera R."/>
            <person name="Culley D."/>
            <person name="Daum C."/>
            <person name="Ezra D."/>
            <person name="Gonzalez J."/>
            <person name="Henrissat B."/>
            <person name="Kuo A."/>
            <person name="Liang C."/>
            <person name="Lipzen A."/>
            <person name="Lutzoni F."/>
            <person name="Magnuson J."/>
            <person name="Mondo S."/>
            <person name="Nolan M."/>
            <person name="Ohm R."/>
            <person name="Pangilinan J."/>
            <person name="Park H.-J."/>
            <person name="Ramirez L."/>
            <person name="Alfaro M."/>
            <person name="Sun H."/>
            <person name="Tritt A."/>
            <person name="Yoshinaga Y."/>
            <person name="Zwiers L.-H."/>
            <person name="Turgeon B."/>
            <person name="Goodwin S."/>
            <person name="Spatafora J."/>
            <person name="Crous P."/>
            <person name="Grigoriev I."/>
        </authorList>
    </citation>
    <scope>NUCLEOTIDE SEQUENCE</scope>
    <source>
        <strain evidence="1">ATCC 200398</strain>
    </source>
</reference>
<sequence length="1362" mass="149056">MAAHVQFGQSLQQPTLQHAYAFNPVTPIHSPHHSLNSSTSSRTPLHTLTLHEYRKQQHTPTTQSATPPGKTLRRKAAAAALNEVERVPSVTRKPVGGSGSFRPLHLSQSAHELATHHTLPPSPPHFFQQSALQDRTFRSQSAELRDPGGTAFGYPTFSQNQPTTVSNWKPIKRLPKPPPRLSPIPSPVRLNSQSHLVSPVFDSALLSSGAHPSVFGGNPLSSGENLGSSGGQTTSSTFSLSRFPQPPHLVDPSLSPPNDENAPPRLNISFTTTAPETPPATPAILHYRGTSFDLVNPHESLLLHDIETPTRDTDSPDYFPLRSSEDPLMYSEMAAPRKLFSDLKSAHRGVTRRADESSGASDNNLPREPEPVALSPPSQYSSPEYSYDLNMAVSPLAPKRSAGDSRFSLKQLTRNLTRKIVKTPEEPFQQELQEFTSSHVSLADNNLEGTFPRPLDESYPIRPDSLSATNRLSGLEGAIEEEPPVRRISDLRYSSAPLTSMVPDDPSSQAGRAENPRISLSEGDMGVSPYYEDIESLYHYQSSSIYTRDDGDASGYPPSLSSKRMSNPFGPLTYQDDDLSSNYNRQSTYSYSNAARFSRRASRPLTSQIQSNEKTDTISKFIDHYGHQDHTESSIPTLSSPPFEGYGGIERPQPARMTSGLSQFDFELRRNDSSSSNVSPIQTVPGRRRFQQHSPPPLASPFEYDEMPEPFHRQDASEMFTGASSYGDTRHLLQLSQPSATEVSGHLSVPQSPPTVPGQALEPSSSYSQPEGPNSPQTPQEALDHAEQIFAEGSGNEAIPAIWARCSSGNLASRNQHNFGDNGPVQDMLANMGEFNEEEKEDWETVGNNSKVERPSMDDSIADYSSSDDASRAGLSVIEDASLPGLEGQAYEQDLSLYEDPSPRPTHRHPFNASPPPLLARASVRTVPDHVNNTPRESFAQSSTTMPLFHNQDNTIGAPYYCTPWRQYDLSDKETLELLNSGPNEEIIYNDEEHELQELTPGRSIRAEPPSASTLGNPIDAGFERENTFEKLTVLGPKGNLTGTPRGTGMREAGSSVADLSSPGAALSSTPYGFYATPGRSSSNTRIRPPNLPEPRSSSQHQRAPSGTTRNNPYNFYDSPGATASFTRIQRSNPAEAGSPSEHERSPSQCTLFPSHYRLKANSPEHPSPLSGKKRNIGEIAAHRYSIKPPSPNRRRGHNRPAVHGQTKLREMILASDTMTLSSGHSTHMSRFMGVAGSERPTSANTESPLRGLGSQATIRTVFADPNSPRLYQVERGYCPEIEAERRKKSWILFAMFCLFPPALILFRFFGDWCVTTVTNGDIGYCTPRSKQAATYAGVAINIGIIAAILIPILVGIATGSL</sequence>
<dbReference type="EMBL" id="MU003495">
    <property type="protein sequence ID" value="KAF2476149.1"/>
    <property type="molecule type" value="Genomic_DNA"/>
</dbReference>
<evidence type="ECO:0000313" key="2">
    <source>
        <dbReference type="Proteomes" id="UP000799755"/>
    </source>
</evidence>
<keyword evidence="2" id="KW-1185">Reference proteome</keyword>
<accession>A0ACB6RA01</accession>
<comment type="caution">
    <text evidence="1">The sequence shown here is derived from an EMBL/GenBank/DDBJ whole genome shotgun (WGS) entry which is preliminary data.</text>
</comment>
<gene>
    <name evidence="1" type="ORF">BDR25DRAFT_90994</name>
</gene>
<organism evidence="1 2">
    <name type="scientific">Lindgomyces ingoldianus</name>
    <dbReference type="NCBI Taxonomy" id="673940"/>
    <lineage>
        <taxon>Eukaryota</taxon>
        <taxon>Fungi</taxon>
        <taxon>Dikarya</taxon>
        <taxon>Ascomycota</taxon>
        <taxon>Pezizomycotina</taxon>
        <taxon>Dothideomycetes</taxon>
        <taxon>Pleosporomycetidae</taxon>
        <taxon>Pleosporales</taxon>
        <taxon>Lindgomycetaceae</taxon>
        <taxon>Lindgomyces</taxon>
    </lineage>
</organism>